<gene>
    <name evidence="1" type="ORF">QE382_003703</name>
</gene>
<proteinExistence type="predicted"/>
<dbReference type="EMBL" id="JAUTBA010000001">
    <property type="protein sequence ID" value="MDQ1151719.1"/>
    <property type="molecule type" value="Genomic_DNA"/>
</dbReference>
<dbReference type="Proteomes" id="UP001244640">
    <property type="component" value="Unassembled WGS sequence"/>
</dbReference>
<sequence>MNRDKSKDEIIEIYSSACINEYIDSSSGM</sequence>
<keyword evidence="2" id="KW-1185">Reference proteome</keyword>
<comment type="caution">
    <text evidence="1">The sequence shown here is derived from an EMBL/GenBank/DDBJ whole genome shotgun (WGS) entry which is preliminary data.</text>
</comment>
<organism evidence="1 2">
    <name type="scientific">Sphingobacterium zeae</name>
    <dbReference type="NCBI Taxonomy" id="1776859"/>
    <lineage>
        <taxon>Bacteria</taxon>
        <taxon>Pseudomonadati</taxon>
        <taxon>Bacteroidota</taxon>
        <taxon>Sphingobacteriia</taxon>
        <taxon>Sphingobacteriales</taxon>
        <taxon>Sphingobacteriaceae</taxon>
        <taxon>Sphingobacterium</taxon>
    </lineage>
</organism>
<name>A0ABU0UA50_9SPHI</name>
<evidence type="ECO:0000313" key="1">
    <source>
        <dbReference type="EMBL" id="MDQ1151719.1"/>
    </source>
</evidence>
<evidence type="ECO:0000313" key="2">
    <source>
        <dbReference type="Proteomes" id="UP001244640"/>
    </source>
</evidence>
<reference evidence="1 2" key="1">
    <citation type="submission" date="2023-07" db="EMBL/GenBank/DDBJ databases">
        <title>Functional and genomic diversity of the sorghum phyllosphere microbiome.</title>
        <authorList>
            <person name="Shade A."/>
        </authorList>
    </citation>
    <scope>NUCLEOTIDE SEQUENCE [LARGE SCALE GENOMIC DNA]</scope>
    <source>
        <strain evidence="1 2">SORGH_AS_0892</strain>
    </source>
</reference>
<protein>
    <submittedName>
        <fullName evidence="1">Uncharacterized protein</fullName>
    </submittedName>
</protein>
<accession>A0ABU0UA50</accession>